<dbReference type="Proteomes" id="UP000054359">
    <property type="component" value="Unassembled WGS sequence"/>
</dbReference>
<organism evidence="2 3">
    <name type="scientific">Stegodyphus mimosarum</name>
    <name type="common">African social velvet spider</name>
    <dbReference type="NCBI Taxonomy" id="407821"/>
    <lineage>
        <taxon>Eukaryota</taxon>
        <taxon>Metazoa</taxon>
        <taxon>Ecdysozoa</taxon>
        <taxon>Arthropoda</taxon>
        <taxon>Chelicerata</taxon>
        <taxon>Arachnida</taxon>
        <taxon>Araneae</taxon>
        <taxon>Araneomorphae</taxon>
        <taxon>Entelegynae</taxon>
        <taxon>Eresoidea</taxon>
        <taxon>Eresidae</taxon>
        <taxon>Stegodyphus</taxon>
    </lineage>
</organism>
<sequence>MDNVEVEQAAMPELELIHLEGGERAKLKKLVSRFSQLFDEKPGFCHIVAHSIDTGSAPPARSKPYRYDRVKEDVFEQHIKKILDKEAENGQQIIANGDQFKPYYSRTDFQVLNDFLQDPGSASRTLMSPSPSGNPPATKGKQAESTEESPAKRTQQQPQGLGSAKKKRTKKRKVPLQQKKVPMVKRKKPMDSIPGKRPTLEHKPTTSKEAKGTSERRIAKAKSSADVIAVPLKHARNPKRRFKDPQQRSRPQELKRRPEFKNPQPIGKSASFIDKGKKTQANSDGGDKQPRRRLQVLKYPTFEDFCLIRMDEFR</sequence>
<protein>
    <submittedName>
        <fullName evidence="2">Uncharacterized protein</fullName>
    </submittedName>
</protein>
<evidence type="ECO:0000313" key="3">
    <source>
        <dbReference type="Proteomes" id="UP000054359"/>
    </source>
</evidence>
<feature type="region of interest" description="Disordered" evidence="1">
    <location>
        <begin position="118"/>
        <end position="295"/>
    </location>
</feature>
<dbReference type="EMBL" id="KK114356">
    <property type="protein sequence ID" value="KFM62257.1"/>
    <property type="molecule type" value="Genomic_DNA"/>
</dbReference>
<gene>
    <name evidence="2" type="ORF">X975_06526</name>
</gene>
<dbReference type="AlphaFoldDB" id="A0A087TAW8"/>
<feature type="compositionally biased region" description="Polar residues" evidence="1">
    <location>
        <begin position="120"/>
        <end position="131"/>
    </location>
</feature>
<reference evidence="2 3" key="1">
    <citation type="submission" date="2013-11" db="EMBL/GenBank/DDBJ databases">
        <title>Genome sequencing of Stegodyphus mimosarum.</title>
        <authorList>
            <person name="Bechsgaard J."/>
        </authorList>
    </citation>
    <scope>NUCLEOTIDE SEQUENCE [LARGE SCALE GENOMIC DNA]</scope>
</reference>
<feature type="compositionally biased region" description="Basic and acidic residues" evidence="1">
    <location>
        <begin position="198"/>
        <end position="218"/>
    </location>
</feature>
<evidence type="ECO:0000256" key="1">
    <source>
        <dbReference type="SAM" id="MobiDB-lite"/>
    </source>
</evidence>
<feature type="compositionally biased region" description="Basic residues" evidence="1">
    <location>
        <begin position="164"/>
        <end position="174"/>
    </location>
</feature>
<feature type="compositionally biased region" description="Basic and acidic residues" evidence="1">
    <location>
        <begin position="243"/>
        <end position="260"/>
    </location>
</feature>
<keyword evidence="3" id="KW-1185">Reference proteome</keyword>
<feature type="non-terminal residue" evidence="2">
    <location>
        <position position="314"/>
    </location>
</feature>
<evidence type="ECO:0000313" key="2">
    <source>
        <dbReference type="EMBL" id="KFM62257.1"/>
    </source>
</evidence>
<feature type="compositionally biased region" description="Basic residues" evidence="1">
    <location>
        <begin position="233"/>
        <end position="242"/>
    </location>
</feature>
<dbReference type="STRING" id="407821.A0A087TAW8"/>
<proteinExistence type="predicted"/>
<accession>A0A087TAW8</accession>
<name>A0A087TAW8_STEMI</name>